<sequence length="150" mass="15750">MPNQLHHVVMRSHAAGTFIRFLTDVVGMEVQGAFHVPGEVLQATLGWPPSDGAEVTMLGGGDAGLIEVLDVPAHLREVAPEGLAALSFLTDDYRNVQDRARTMADDVTVLFGDVPGVDLFFCTMGGVPMEFMGSYDADSAATVAASGGAQ</sequence>
<proteinExistence type="predicted"/>
<dbReference type="Proteomes" id="UP001168823">
    <property type="component" value="Unassembled WGS sequence"/>
</dbReference>
<dbReference type="RefSeq" id="WP_302913600.1">
    <property type="nucleotide sequence ID" value="NZ_JAUMSQ010000038.1"/>
</dbReference>
<accession>A0ABT8UD46</accession>
<gene>
    <name evidence="1" type="ORF">Q2100_08145</name>
</gene>
<name>A0ABT8UD46_9MYCO</name>
<reference evidence="1" key="1">
    <citation type="submission" date="2023-07" db="EMBL/GenBank/DDBJ databases">
        <title>Mycolicibacterium sp. nov., a novel bacterial species.</title>
        <authorList>
            <person name="Cao Y."/>
        </authorList>
    </citation>
    <scope>NUCLEOTIDE SEQUENCE</scope>
    <source>
        <strain evidence="1">KC 300</strain>
    </source>
</reference>
<evidence type="ECO:0008006" key="3">
    <source>
        <dbReference type="Google" id="ProtNLM"/>
    </source>
</evidence>
<evidence type="ECO:0000313" key="1">
    <source>
        <dbReference type="EMBL" id="MDO3635709.1"/>
    </source>
</evidence>
<dbReference type="EMBL" id="JAUMSQ010000038">
    <property type="protein sequence ID" value="MDO3635709.1"/>
    <property type="molecule type" value="Genomic_DNA"/>
</dbReference>
<protein>
    <recommendedName>
        <fullName evidence="3">VOC domain-containing protein</fullName>
    </recommendedName>
</protein>
<dbReference type="SUPFAM" id="SSF54593">
    <property type="entry name" value="Glyoxalase/Bleomycin resistance protein/Dihydroxybiphenyl dioxygenase"/>
    <property type="match status" value="1"/>
</dbReference>
<keyword evidence="2" id="KW-1185">Reference proteome</keyword>
<dbReference type="InterPro" id="IPR029068">
    <property type="entry name" value="Glyas_Bleomycin-R_OHBP_Dase"/>
</dbReference>
<comment type="caution">
    <text evidence="1">The sequence shown here is derived from an EMBL/GenBank/DDBJ whole genome shotgun (WGS) entry which is preliminary data.</text>
</comment>
<dbReference type="Gene3D" id="3.10.180.10">
    <property type="entry name" value="2,3-Dihydroxybiphenyl 1,2-Dioxygenase, domain 1"/>
    <property type="match status" value="1"/>
</dbReference>
<organism evidence="1 2">
    <name type="scientific">Mycolicibacterium arseniciresistens</name>
    <dbReference type="NCBI Taxonomy" id="3062257"/>
    <lineage>
        <taxon>Bacteria</taxon>
        <taxon>Bacillati</taxon>
        <taxon>Actinomycetota</taxon>
        <taxon>Actinomycetes</taxon>
        <taxon>Mycobacteriales</taxon>
        <taxon>Mycobacteriaceae</taxon>
        <taxon>Mycolicibacterium</taxon>
    </lineage>
</organism>
<evidence type="ECO:0000313" key="2">
    <source>
        <dbReference type="Proteomes" id="UP001168823"/>
    </source>
</evidence>